<dbReference type="OrthoDB" id="9803988at2"/>
<protein>
    <submittedName>
        <fullName evidence="6">ABC transporter substrate-binding protein</fullName>
    </submittedName>
</protein>
<dbReference type="Gene3D" id="3.10.105.10">
    <property type="entry name" value="Dipeptide-binding Protein, Domain 3"/>
    <property type="match status" value="1"/>
</dbReference>
<organism evidence="6 7">
    <name type="scientific">Vineibacter terrae</name>
    <dbReference type="NCBI Taxonomy" id="2586908"/>
    <lineage>
        <taxon>Bacteria</taxon>
        <taxon>Pseudomonadati</taxon>
        <taxon>Pseudomonadota</taxon>
        <taxon>Alphaproteobacteria</taxon>
        <taxon>Hyphomicrobiales</taxon>
        <taxon>Vineibacter</taxon>
    </lineage>
</organism>
<dbReference type="GO" id="GO:0015833">
    <property type="term" value="P:peptide transport"/>
    <property type="evidence" value="ECO:0007669"/>
    <property type="project" value="TreeGrafter"/>
</dbReference>
<evidence type="ECO:0000313" key="6">
    <source>
        <dbReference type="EMBL" id="TXL72460.1"/>
    </source>
</evidence>
<gene>
    <name evidence="6" type="ORF">FHP25_25830</name>
</gene>
<accession>A0A5C8PFA1</accession>
<dbReference type="InterPro" id="IPR030678">
    <property type="entry name" value="Peptide/Ni-bd"/>
</dbReference>
<feature type="signal peptide" evidence="4">
    <location>
        <begin position="1"/>
        <end position="21"/>
    </location>
</feature>
<comment type="caution">
    <text evidence="6">The sequence shown here is derived from an EMBL/GenBank/DDBJ whole genome shotgun (WGS) entry which is preliminary data.</text>
</comment>
<dbReference type="Gene3D" id="3.40.190.10">
    <property type="entry name" value="Periplasmic binding protein-like II"/>
    <property type="match status" value="1"/>
</dbReference>
<dbReference type="PIRSF" id="PIRSF002741">
    <property type="entry name" value="MppA"/>
    <property type="match status" value="1"/>
</dbReference>
<keyword evidence="7" id="KW-1185">Reference proteome</keyword>
<dbReference type="GO" id="GO:0043190">
    <property type="term" value="C:ATP-binding cassette (ABC) transporter complex"/>
    <property type="evidence" value="ECO:0007669"/>
    <property type="project" value="InterPro"/>
</dbReference>
<reference evidence="6 7" key="1">
    <citation type="submission" date="2019-06" db="EMBL/GenBank/DDBJ databases">
        <title>New taxonomy in bacterial strain CC-CFT640, isolated from vineyard.</title>
        <authorList>
            <person name="Lin S.-Y."/>
            <person name="Tsai C.-F."/>
            <person name="Young C.-C."/>
        </authorList>
    </citation>
    <scope>NUCLEOTIDE SEQUENCE [LARGE SCALE GENOMIC DNA]</scope>
    <source>
        <strain evidence="6 7">CC-CFT640</strain>
    </source>
</reference>
<dbReference type="PANTHER" id="PTHR30290">
    <property type="entry name" value="PERIPLASMIC BINDING COMPONENT OF ABC TRANSPORTER"/>
    <property type="match status" value="1"/>
</dbReference>
<feature type="domain" description="Solute-binding protein family 5" evidence="5">
    <location>
        <begin position="72"/>
        <end position="426"/>
    </location>
</feature>
<dbReference type="InterPro" id="IPR000914">
    <property type="entry name" value="SBP_5_dom"/>
</dbReference>
<comment type="subcellular location">
    <subcellularLocation>
        <location evidence="1">Periplasm</location>
    </subcellularLocation>
</comment>
<dbReference type="RefSeq" id="WP_147849870.1">
    <property type="nucleotide sequence ID" value="NZ_VDUZ01000033.1"/>
</dbReference>
<comment type="similarity">
    <text evidence="2">Belongs to the bacterial solute-binding protein 5 family.</text>
</comment>
<evidence type="ECO:0000256" key="2">
    <source>
        <dbReference type="ARBA" id="ARBA00005695"/>
    </source>
</evidence>
<dbReference type="Pfam" id="PF00496">
    <property type="entry name" value="SBP_bac_5"/>
    <property type="match status" value="1"/>
</dbReference>
<dbReference type="PANTHER" id="PTHR30290:SF38">
    <property type="entry name" value="D,D-DIPEPTIDE-BINDING PERIPLASMIC PROTEIN DDPA-RELATED"/>
    <property type="match status" value="1"/>
</dbReference>
<evidence type="ECO:0000256" key="4">
    <source>
        <dbReference type="SAM" id="SignalP"/>
    </source>
</evidence>
<evidence type="ECO:0000256" key="1">
    <source>
        <dbReference type="ARBA" id="ARBA00004418"/>
    </source>
</evidence>
<sequence length="511" mass="56574">MLRIGIGVIASVLLSAAAAHANEQCPVRGGELKIPFAIDPGDLTPGKKAQFPPSQIFDQIYDTLLTRDSTGLKPGLASSYTVAPDNLSITFALRQGVMFHHGREFEAKDVVYTLERLLDPAFNSPWAAQLKSVDKVEAVDKHTVRIALKEPFAPILSILATAWYTAIVPYDFAPANNANEKASGTGPFMLVEYVPNDHVTLKANPNYWEKGFPCLDTVRYIIMPEQQAQISAFRQGTADLVALTDPKFIPILKNAPGSRLIEPAGAVNESGLGINTAEGPTKDVRVRRALSLATNRKAVIDTVLFGYGEVGTKISCGKAPYGWCEGKDPPLPYYEHNPQEAKKLLAEAGYPKGLDLTMQVSLPLDVQTAEILAEQWKAAGINLKIEQNADFNKHLDNFINVRHQLSIVSLVWQPDPHVDVYPIYYSTSKINLGKFADPKLDALLDAGKTELDVTKRIKIYKDIQRLVADQAYMLYPYTKPVSWQYVKDYVKNYKTTATGSFSPIRYVYIQK</sequence>
<name>A0A5C8PFA1_9HYPH</name>
<keyword evidence="3 4" id="KW-0732">Signal</keyword>
<dbReference type="CDD" id="cd00995">
    <property type="entry name" value="PBP2_NikA_DppA_OppA_like"/>
    <property type="match status" value="1"/>
</dbReference>
<dbReference type="GO" id="GO:1904680">
    <property type="term" value="F:peptide transmembrane transporter activity"/>
    <property type="evidence" value="ECO:0007669"/>
    <property type="project" value="TreeGrafter"/>
</dbReference>
<dbReference type="SUPFAM" id="SSF53850">
    <property type="entry name" value="Periplasmic binding protein-like II"/>
    <property type="match status" value="1"/>
</dbReference>
<dbReference type="GO" id="GO:0030288">
    <property type="term" value="C:outer membrane-bounded periplasmic space"/>
    <property type="evidence" value="ECO:0007669"/>
    <property type="project" value="UniProtKB-ARBA"/>
</dbReference>
<feature type="chain" id="PRO_5022939814" evidence="4">
    <location>
        <begin position="22"/>
        <end position="511"/>
    </location>
</feature>
<dbReference type="InterPro" id="IPR039424">
    <property type="entry name" value="SBP_5"/>
</dbReference>
<dbReference type="Proteomes" id="UP000321638">
    <property type="component" value="Unassembled WGS sequence"/>
</dbReference>
<evidence type="ECO:0000256" key="3">
    <source>
        <dbReference type="ARBA" id="ARBA00022729"/>
    </source>
</evidence>
<dbReference type="AlphaFoldDB" id="A0A5C8PFA1"/>
<evidence type="ECO:0000313" key="7">
    <source>
        <dbReference type="Proteomes" id="UP000321638"/>
    </source>
</evidence>
<proteinExistence type="inferred from homology"/>
<dbReference type="EMBL" id="VDUZ01000033">
    <property type="protein sequence ID" value="TXL72460.1"/>
    <property type="molecule type" value="Genomic_DNA"/>
</dbReference>
<evidence type="ECO:0000259" key="5">
    <source>
        <dbReference type="Pfam" id="PF00496"/>
    </source>
</evidence>